<evidence type="ECO:0000256" key="10">
    <source>
        <dbReference type="ARBA" id="ARBA00023004"/>
    </source>
</evidence>
<comment type="cofactor">
    <cofactor evidence="13">
        <name>[2Fe-2S] cluster</name>
        <dbReference type="ChEBI" id="CHEBI:190135"/>
    </cofactor>
    <text evidence="13">Binds 1 [2Fe-2S] cluster. The cluster is coordinated with 3 cysteines and 1 arginine.</text>
</comment>
<feature type="binding site" evidence="13 14">
    <location>
        <position position="142"/>
    </location>
    <ligand>
        <name>[2Fe-2S] cluster</name>
        <dbReference type="ChEBI" id="CHEBI:190135"/>
    </ligand>
</feature>
<dbReference type="SUPFAM" id="SSF102114">
    <property type="entry name" value="Radical SAM enzymes"/>
    <property type="match status" value="1"/>
</dbReference>
<keyword evidence="5 13" id="KW-0808">Transferase</keyword>
<dbReference type="OrthoDB" id="9786826at2"/>
<dbReference type="EC" id="2.8.1.6" evidence="3 13"/>
<evidence type="ECO:0000256" key="5">
    <source>
        <dbReference type="ARBA" id="ARBA00022679"/>
    </source>
</evidence>
<dbReference type="Pfam" id="PF04055">
    <property type="entry name" value="Radical_SAM"/>
    <property type="match status" value="1"/>
</dbReference>
<keyword evidence="7 13" id="KW-0001">2Fe-2S</keyword>
<evidence type="ECO:0000256" key="11">
    <source>
        <dbReference type="ARBA" id="ARBA00023014"/>
    </source>
</evidence>
<dbReference type="SFLD" id="SFLDS00029">
    <property type="entry name" value="Radical_SAM"/>
    <property type="match status" value="1"/>
</dbReference>
<dbReference type="AlphaFoldDB" id="A0A2N3KW30"/>
<evidence type="ECO:0000313" key="17">
    <source>
        <dbReference type="Proteomes" id="UP000233597"/>
    </source>
</evidence>
<dbReference type="HAMAP" id="MF_01694">
    <property type="entry name" value="BioB"/>
    <property type="match status" value="1"/>
</dbReference>
<evidence type="ECO:0000256" key="1">
    <source>
        <dbReference type="ARBA" id="ARBA00004942"/>
    </source>
</evidence>
<evidence type="ECO:0000259" key="15">
    <source>
        <dbReference type="PROSITE" id="PS51918"/>
    </source>
</evidence>
<feature type="binding site" evidence="13 14">
    <location>
        <position position="274"/>
    </location>
    <ligand>
        <name>[2Fe-2S] cluster</name>
        <dbReference type="ChEBI" id="CHEBI:190135"/>
    </ligand>
</feature>
<feature type="binding site" evidence="13 14">
    <location>
        <position position="72"/>
    </location>
    <ligand>
        <name>[4Fe-4S] cluster</name>
        <dbReference type="ChEBI" id="CHEBI:49883"/>
        <note>4Fe-4S-S-AdoMet</note>
    </ligand>
</feature>
<keyword evidence="4 13" id="KW-0004">4Fe-4S</keyword>
<dbReference type="NCBIfam" id="TIGR00433">
    <property type="entry name" value="bioB"/>
    <property type="match status" value="1"/>
</dbReference>
<dbReference type="Gene3D" id="3.20.20.70">
    <property type="entry name" value="Aldolase class I"/>
    <property type="match status" value="1"/>
</dbReference>
<dbReference type="CDD" id="cd01335">
    <property type="entry name" value="Radical_SAM"/>
    <property type="match status" value="1"/>
</dbReference>
<keyword evidence="8 13" id="KW-0479">Metal-binding</keyword>
<dbReference type="PROSITE" id="PS51918">
    <property type="entry name" value="RADICAL_SAM"/>
    <property type="match status" value="1"/>
</dbReference>
<evidence type="ECO:0000256" key="9">
    <source>
        <dbReference type="ARBA" id="ARBA00022756"/>
    </source>
</evidence>
<dbReference type="SMART" id="SM00729">
    <property type="entry name" value="Elp3"/>
    <property type="match status" value="1"/>
</dbReference>
<dbReference type="InterPro" id="IPR013785">
    <property type="entry name" value="Aldolase_TIM"/>
</dbReference>
<evidence type="ECO:0000256" key="7">
    <source>
        <dbReference type="ARBA" id="ARBA00022714"/>
    </source>
</evidence>
<dbReference type="InterPro" id="IPR024177">
    <property type="entry name" value="Biotin_synthase"/>
</dbReference>
<dbReference type="InterPro" id="IPR007197">
    <property type="entry name" value="rSAM"/>
</dbReference>
<dbReference type="InterPro" id="IPR002684">
    <property type="entry name" value="Biotin_synth/BioAB"/>
</dbReference>
<comment type="cofactor">
    <cofactor evidence="14">
        <name>[2Fe-2S] cluster</name>
        <dbReference type="ChEBI" id="CHEBI:190135"/>
    </cofactor>
    <text evidence="14">Binds 1 [2Fe-2S] cluster. The cluster is coordinated with 3 cysteines and 1 arginine.</text>
</comment>
<organism evidence="16 17">
    <name type="scientific">Thalassospira marina</name>
    <dbReference type="NCBI Taxonomy" id="2048283"/>
    <lineage>
        <taxon>Bacteria</taxon>
        <taxon>Pseudomonadati</taxon>
        <taxon>Pseudomonadota</taxon>
        <taxon>Alphaproteobacteria</taxon>
        <taxon>Rhodospirillales</taxon>
        <taxon>Thalassospiraceae</taxon>
        <taxon>Thalassospira</taxon>
    </lineage>
</organism>
<sequence length="334" mass="36030">MGHLPAQSPAIDQTIRHDWSIDEIEAIYRLPLLELMGRASAVHQTHHNPNDVQKASLLSIKTGGCPEDCAYCPQSAHHREVKLGKEKLLDPKAVLAMAARAKEAGADRFCMGAAWRKVRDGAAFDAVIEMVRGVRDLGMEACVTLGMLETRHAERLAEAGLTAYNHNLDTSPEYYSQIISTRTYQDRLDTLAAVRGAGIDLCCGGIIGMGESIRDRASMLHVLAGFAPHPESVPINALVPVEGTPLAKRTPVDPLELVRMIATARITMPKSTLRLSAGRTSLNREAQILCLLCGANSVFYGEKLLTTPNPEEDSDTALFAALAAIPASAAQTAF</sequence>
<dbReference type="SFLD" id="SFLDG01060">
    <property type="entry name" value="BATS_domain_containing"/>
    <property type="match status" value="1"/>
</dbReference>
<reference evidence="16 17" key="1">
    <citation type="submission" date="2017-09" db="EMBL/GenBank/DDBJ databases">
        <title>Biodiversity and function of Thalassospira species in the particle-attached aromatic-hydrocarbon-degrading consortia from the surface seawater of the South China Sea.</title>
        <authorList>
            <person name="Dong C."/>
            <person name="Liu R."/>
            <person name="Shao Z."/>
        </authorList>
    </citation>
    <scope>NUCLEOTIDE SEQUENCE [LARGE SCALE GENOMIC DNA]</scope>
    <source>
        <strain evidence="16 17">CSC1P2</strain>
    </source>
</reference>
<dbReference type="SFLD" id="SFLDG01278">
    <property type="entry name" value="biotin_synthase_like"/>
    <property type="match status" value="1"/>
</dbReference>
<dbReference type="GO" id="GO:0005506">
    <property type="term" value="F:iron ion binding"/>
    <property type="evidence" value="ECO:0007669"/>
    <property type="project" value="UniProtKB-UniRule"/>
</dbReference>
<name>A0A2N3KW30_9PROT</name>
<dbReference type="InterPro" id="IPR058240">
    <property type="entry name" value="rSAM_sf"/>
</dbReference>
<comment type="function">
    <text evidence="13">Catalyzes the conversion of dethiobiotin (DTB) to biotin by the insertion of a sulfur atom into dethiobiotin via a radical-based mechanism.</text>
</comment>
<comment type="similarity">
    <text evidence="2 13">Belongs to the radical SAM superfamily. Biotin synthase family.</text>
</comment>
<dbReference type="PANTHER" id="PTHR22976">
    <property type="entry name" value="BIOTIN SYNTHASE"/>
    <property type="match status" value="1"/>
</dbReference>
<feature type="domain" description="Radical SAM core" evidence="15">
    <location>
        <begin position="50"/>
        <end position="279"/>
    </location>
</feature>
<comment type="pathway">
    <text evidence="1 13">Cofactor biosynthesis; biotin biosynthesis; biotin from 7,8-diaminononanoate: step 2/2.</text>
</comment>
<feature type="binding site" evidence="13 14">
    <location>
        <position position="65"/>
    </location>
    <ligand>
        <name>[4Fe-4S] cluster</name>
        <dbReference type="ChEBI" id="CHEBI:49883"/>
        <note>4Fe-4S-S-AdoMet</note>
    </ligand>
</feature>
<dbReference type="EMBL" id="NWTK01000004">
    <property type="protein sequence ID" value="PKR54764.1"/>
    <property type="molecule type" value="Genomic_DNA"/>
</dbReference>
<proteinExistence type="inferred from homology"/>
<comment type="catalytic activity">
    <reaction evidence="12 13">
        <text>(4R,5S)-dethiobiotin + (sulfur carrier)-SH + 2 reduced [2Fe-2S]-[ferredoxin] + 2 S-adenosyl-L-methionine = (sulfur carrier)-H + biotin + 2 5'-deoxyadenosine + 2 L-methionine + 2 oxidized [2Fe-2S]-[ferredoxin]</text>
        <dbReference type="Rhea" id="RHEA:22060"/>
        <dbReference type="Rhea" id="RHEA-COMP:10000"/>
        <dbReference type="Rhea" id="RHEA-COMP:10001"/>
        <dbReference type="Rhea" id="RHEA-COMP:14737"/>
        <dbReference type="Rhea" id="RHEA-COMP:14739"/>
        <dbReference type="ChEBI" id="CHEBI:17319"/>
        <dbReference type="ChEBI" id="CHEBI:29917"/>
        <dbReference type="ChEBI" id="CHEBI:33737"/>
        <dbReference type="ChEBI" id="CHEBI:33738"/>
        <dbReference type="ChEBI" id="CHEBI:57586"/>
        <dbReference type="ChEBI" id="CHEBI:57844"/>
        <dbReference type="ChEBI" id="CHEBI:59789"/>
        <dbReference type="ChEBI" id="CHEBI:64428"/>
        <dbReference type="ChEBI" id="CHEBI:149473"/>
        <dbReference type="EC" id="2.8.1.6"/>
    </reaction>
</comment>
<dbReference type="PIRSF" id="PIRSF001619">
    <property type="entry name" value="Biotin_synth"/>
    <property type="match status" value="1"/>
</dbReference>
<keyword evidence="6 13" id="KW-0949">S-adenosyl-L-methionine</keyword>
<dbReference type="Pfam" id="PF06968">
    <property type="entry name" value="BATS"/>
    <property type="match status" value="1"/>
</dbReference>
<comment type="caution">
    <text evidence="16">The sequence shown here is derived from an EMBL/GenBank/DDBJ whole genome shotgun (WGS) entry which is preliminary data.</text>
</comment>
<dbReference type="GO" id="GO:0004076">
    <property type="term" value="F:biotin synthase activity"/>
    <property type="evidence" value="ECO:0007669"/>
    <property type="project" value="UniProtKB-UniRule"/>
</dbReference>
<dbReference type="GO" id="GO:0051539">
    <property type="term" value="F:4 iron, 4 sulfur cluster binding"/>
    <property type="evidence" value="ECO:0007669"/>
    <property type="project" value="UniProtKB-KW"/>
</dbReference>
<evidence type="ECO:0000256" key="14">
    <source>
        <dbReference type="PIRSR" id="PIRSR001619-1"/>
    </source>
</evidence>
<protein>
    <recommendedName>
        <fullName evidence="3 13">Biotin synthase</fullName>
        <ecNumber evidence="3 13">2.8.1.6</ecNumber>
    </recommendedName>
</protein>
<evidence type="ECO:0000256" key="13">
    <source>
        <dbReference type="HAMAP-Rule" id="MF_01694"/>
    </source>
</evidence>
<dbReference type="RefSeq" id="WP_101265496.1">
    <property type="nucleotide sequence ID" value="NZ_NWTK01000004.1"/>
</dbReference>
<evidence type="ECO:0000256" key="4">
    <source>
        <dbReference type="ARBA" id="ARBA00022485"/>
    </source>
</evidence>
<accession>A0A2N3KW30</accession>
<evidence type="ECO:0000256" key="12">
    <source>
        <dbReference type="ARBA" id="ARBA00051157"/>
    </source>
</evidence>
<feature type="binding site" evidence="13 14">
    <location>
        <position position="202"/>
    </location>
    <ligand>
        <name>[2Fe-2S] cluster</name>
        <dbReference type="ChEBI" id="CHEBI:190135"/>
    </ligand>
</feature>
<dbReference type="GO" id="GO:0009102">
    <property type="term" value="P:biotin biosynthetic process"/>
    <property type="evidence" value="ECO:0007669"/>
    <property type="project" value="UniProtKB-UniRule"/>
</dbReference>
<keyword evidence="10 13" id="KW-0408">Iron</keyword>
<dbReference type="InterPro" id="IPR006638">
    <property type="entry name" value="Elp3/MiaA/NifB-like_rSAM"/>
</dbReference>
<feature type="binding site" evidence="13 14">
    <location>
        <position position="69"/>
    </location>
    <ligand>
        <name>[4Fe-4S] cluster</name>
        <dbReference type="ChEBI" id="CHEBI:49883"/>
        <note>4Fe-4S-S-AdoMet</note>
    </ligand>
</feature>
<evidence type="ECO:0000256" key="6">
    <source>
        <dbReference type="ARBA" id="ARBA00022691"/>
    </source>
</evidence>
<evidence type="ECO:0000256" key="3">
    <source>
        <dbReference type="ARBA" id="ARBA00012236"/>
    </source>
</evidence>
<gene>
    <name evidence="13 16" type="primary">bioB</name>
    <name evidence="16" type="ORF">COO20_08485</name>
</gene>
<evidence type="ECO:0000256" key="8">
    <source>
        <dbReference type="ARBA" id="ARBA00022723"/>
    </source>
</evidence>
<dbReference type="Proteomes" id="UP000233597">
    <property type="component" value="Unassembled WGS sequence"/>
</dbReference>
<dbReference type="InterPro" id="IPR010722">
    <property type="entry name" value="BATS_dom"/>
</dbReference>
<evidence type="ECO:0000313" key="16">
    <source>
        <dbReference type="EMBL" id="PKR54764.1"/>
    </source>
</evidence>
<comment type="subunit">
    <text evidence="13">Homodimer.</text>
</comment>
<feature type="binding site" evidence="13 14">
    <location>
        <position position="110"/>
    </location>
    <ligand>
        <name>[2Fe-2S] cluster</name>
        <dbReference type="ChEBI" id="CHEBI:190135"/>
    </ligand>
</feature>
<dbReference type="GO" id="GO:0051537">
    <property type="term" value="F:2 iron, 2 sulfur cluster binding"/>
    <property type="evidence" value="ECO:0007669"/>
    <property type="project" value="UniProtKB-KW"/>
</dbReference>
<keyword evidence="9 13" id="KW-0093">Biotin biosynthesis</keyword>
<evidence type="ECO:0000256" key="2">
    <source>
        <dbReference type="ARBA" id="ARBA00010765"/>
    </source>
</evidence>
<dbReference type="SFLD" id="SFLDF00272">
    <property type="entry name" value="biotin_synthase"/>
    <property type="match status" value="1"/>
</dbReference>
<comment type="cofactor">
    <cofactor evidence="13 14">
        <name>[4Fe-4S] cluster</name>
        <dbReference type="ChEBI" id="CHEBI:49883"/>
    </cofactor>
    <text evidence="13 14">Binds 1 [4Fe-4S] cluster. The cluster is coordinated with 3 cysteines and an exchangeable S-adenosyl-L-methionine.</text>
</comment>
<dbReference type="SMART" id="SM00876">
    <property type="entry name" value="BATS"/>
    <property type="match status" value="1"/>
</dbReference>
<dbReference type="UniPathway" id="UPA00078">
    <property type="reaction ID" value="UER00162"/>
</dbReference>
<dbReference type="PANTHER" id="PTHR22976:SF2">
    <property type="entry name" value="BIOTIN SYNTHASE, MITOCHONDRIAL"/>
    <property type="match status" value="1"/>
</dbReference>
<keyword evidence="11 13" id="KW-0411">Iron-sulfur</keyword>